<evidence type="ECO:0000313" key="2">
    <source>
        <dbReference type="Proteomes" id="UP000822688"/>
    </source>
</evidence>
<organism evidence="1 2">
    <name type="scientific">Ceratodon purpureus</name>
    <name type="common">Fire moss</name>
    <name type="synonym">Dicranum purpureum</name>
    <dbReference type="NCBI Taxonomy" id="3225"/>
    <lineage>
        <taxon>Eukaryota</taxon>
        <taxon>Viridiplantae</taxon>
        <taxon>Streptophyta</taxon>
        <taxon>Embryophyta</taxon>
        <taxon>Bryophyta</taxon>
        <taxon>Bryophytina</taxon>
        <taxon>Bryopsida</taxon>
        <taxon>Dicranidae</taxon>
        <taxon>Pseudoditrichales</taxon>
        <taxon>Ditrichaceae</taxon>
        <taxon>Ceratodon</taxon>
    </lineage>
</organism>
<protein>
    <submittedName>
        <fullName evidence="1">Uncharacterized protein</fullName>
    </submittedName>
</protein>
<comment type="caution">
    <text evidence="1">The sequence shown here is derived from an EMBL/GenBank/DDBJ whole genome shotgun (WGS) entry which is preliminary data.</text>
</comment>
<sequence length="69" mass="8135">MARVLGLWRETFCCSLLALDGWHVRVFEIPANYSCQWLLFTIEVFAKALWSDQATDFCVFDHFHSLELH</sequence>
<gene>
    <name evidence="1" type="ORF">KC19_3G051700</name>
</gene>
<dbReference type="Proteomes" id="UP000822688">
    <property type="component" value="Chromosome 3"/>
</dbReference>
<evidence type="ECO:0000313" key="1">
    <source>
        <dbReference type="EMBL" id="KAG0582321.1"/>
    </source>
</evidence>
<dbReference type="AlphaFoldDB" id="A0A8T0IHD3"/>
<name>A0A8T0IHD3_CERPU</name>
<dbReference type="EMBL" id="CM026423">
    <property type="protein sequence ID" value="KAG0582321.1"/>
    <property type="molecule type" value="Genomic_DNA"/>
</dbReference>
<reference evidence="1" key="1">
    <citation type="submission" date="2020-06" db="EMBL/GenBank/DDBJ databases">
        <title>WGS assembly of Ceratodon purpureus strain R40.</title>
        <authorList>
            <person name="Carey S.B."/>
            <person name="Jenkins J."/>
            <person name="Shu S."/>
            <person name="Lovell J.T."/>
            <person name="Sreedasyam A."/>
            <person name="Maumus F."/>
            <person name="Tiley G.P."/>
            <person name="Fernandez-Pozo N."/>
            <person name="Barry K."/>
            <person name="Chen C."/>
            <person name="Wang M."/>
            <person name="Lipzen A."/>
            <person name="Daum C."/>
            <person name="Saski C.A."/>
            <person name="Payton A.C."/>
            <person name="Mcbreen J.C."/>
            <person name="Conrad R.E."/>
            <person name="Kollar L.M."/>
            <person name="Olsson S."/>
            <person name="Huttunen S."/>
            <person name="Landis J.B."/>
            <person name="Wickett N.J."/>
            <person name="Johnson M.G."/>
            <person name="Rensing S.A."/>
            <person name="Grimwood J."/>
            <person name="Schmutz J."/>
            <person name="Mcdaniel S.F."/>
        </authorList>
    </citation>
    <scope>NUCLEOTIDE SEQUENCE</scope>
    <source>
        <strain evidence="1">R40</strain>
    </source>
</reference>
<keyword evidence="2" id="KW-1185">Reference proteome</keyword>
<proteinExistence type="predicted"/>
<accession>A0A8T0IHD3</accession>